<organism evidence="1 2">
    <name type="scientific">Stichopus japonicus</name>
    <name type="common">Sea cucumber</name>
    <dbReference type="NCBI Taxonomy" id="307972"/>
    <lineage>
        <taxon>Eukaryota</taxon>
        <taxon>Metazoa</taxon>
        <taxon>Echinodermata</taxon>
        <taxon>Eleutherozoa</taxon>
        <taxon>Echinozoa</taxon>
        <taxon>Holothuroidea</taxon>
        <taxon>Aspidochirotacea</taxon>
        <taxon>Aspidochirotida</taxon>
        <taxon>Stichopodidae</taxon>
        <taxon>Apostichopus</taxon>
    </lineage>
</organism>
<name>A0A2G8LM80_STIJA</name>
<sequence length="671" mass="75551">MAVPDRLVCCDACNMWIEFEISGLECDFKSASSEAIVFVCDKCVKLKELEELLKSCSCVWTEVGNSRAVSSAVAERDCCEVVPTCNGFDVLPVEELRDVDDGNEVSQEGNSEWLVVDEVRGDCDVIGDGSVVVNSGKWGQEKSKGRMVLCGDSLVRYVDREFCRADKAKRVRVCLPGAKIQDVSKRVNKIVSDEEVVVVQVGTNNVQKESQNIIQSRRHAKVLSFRDRLKIVFTNARSIRKNFAEFTVLLEDLKPDVFGITESWLREDIDSAEVSHPGYVVYRQDRRDTHNGVGGGVLLYVRDDIVSVEKSQLQGSFVNSVWCELSTNNSKRSRDVITVGVVYRSPNSSDDNDVVLFDSIRKAAKGKLGTSDHDILAFDVVCKVVSSISKEKVPDFSRSDTEAIETLLKGTDWINLFSDMSASQSWICFADKLKVIMENHVPWKNRRRKSSMPHWMNKKVRCAIRQKRRMWKLFRRTKSESLLAKFKIHQLKVECLVSDAKLNFEKSIALKIKDNPKAFFSYVRSKQKVKDAIVSLRAPQADKIVTDSQDLADLLNDYFVSVFTREDTSSIPDFQGGSDRPKLDTVLFSDDVVLKELLRLNVSKASGPDAIHPYLLKTFAHYFCVPLSLIFSKFMDEGYVPGTGDVLILPQFSRRVIRLSPVIIGPLVSLV</sequence>
<proteinExistence type="predicted"/>
<dbReference type="PANTHER" id="PTHR33395">
    <property type="entry name" value="TRANSCRIPTASE, PUTATIVE-RELATED-RELATED"/>
    <property type="match status" value="1"/>
</dbReference>
<protein>
    <recommendedName>
        <fullName evidence="3">RNA-directed DNA polymerase from mobile element jockey-like</fullName>
    </recommendedName>
</protein>
<evidence type="ECO:0000313" key="2">
    <source>
        <dbReference type="Proteomes" id="UP000230750"/>
    </source>
</evidence>
<dbReference type="PANTHER" id="PTHR33395:SF22">
    <property type="entry name" value="REVERSE TRANSCRIPTASE DOMAIN-CONTAINING PROTEIN"/>
    <property type="match status" value="1"/>
</dbReference>
<dbReference type="Gene3D" id="3.60.10.10">
    <property type="entry name" value="Endonuclease/exonuclease/phosphatase"/>
    <property type="match status" value="1"/>
</dbReference>
<dbReference type="GO" id="GO:0031012">
    <property type="term" value="C:extracellular matrix"/>
    <property type="evidence" value="ECO:0007669"/>
    <property type="project" value="TreeGrafter"/>
</dbReference>
<accession>A0A2G8LM80</accession>
<comment type="caution">
    <text evidence="1">The sequence shown here is derived from an EMBL/GenBank/DDBJ whole genome shotgun (WGS) entry which is preliminary data.</text>
</comment>
<dbReference type="STRING" id="307972.A0A2G8LM80"/>
<dbReference type="AlphaFoldDB" id="A0A2G8LM80"/>
<dbReference type="GO" id="GO:0061343">
    <property type="term" value="P:cell adhesion involved in heart morphogenesis"/>
    <property type="evidence" value="ECO:0007669"/>
    <property type="project" value="TreeGrafter"/>
</dbReference>
<dbReference type="Gene3D" id="3.40.50.12690">
    <property type="match status" value="1"/>
</dbReference>
<dbReference type="InterPro" id="IPR036691">
    <property type="entry name" value="Endo/exonu/phosph_ase_sf"/>
</dbReference>
<evidence type="ECO:0000313" key="1">
    <source>
        <dbReference type="EMBL" id="PIK61280.1"/>
    </source>
</evidence>
<gene>
    <name evidence="1" type="ORF">BSL78_01771</name>
</gene>
<dbReference type="EMBL" id="MRZV01000036">
    <property type="protein sequence ID" value="PIK61280.1"/>
    <property type="molecule type" value="Genomic_DNA"/>
</dbReference>
<reference evidence="1 2" key="1">
    <citation type="journal article" date="2017" name="PLoS Biol.">
        <title>The sea cucumber genome provides insights into morphological evolution and visceral regeneration.</title>
        <authorList>
            <person name="Zhang X."/>
            <person name="Sun L."/>
            <person name="Yuan J."/>
            <person name="Sun Y."/>
            <person name="Gao Y."/>
            <person name="Zhang L."/>
            <person name="Li S."/>
            <person name="Dai H."/>
            <person name="Hamel J.F."/>
            <person name="Liu C."/>
            <person name="Yu Y."/>
            <person name="Liu S."/>
            <person name="Lin W."/>
            <person name="Guo K."/>
            <person name="Jin S."/>
            <person name="Xu P."/>
            <person name="Storey K.B."/>
            <person name="Huan P."/>
            <person name="Zhang T."/>
            <person name="Zhou Y."/>
            <person name="Zhang J."/>
            <person name="Lin C."/>
            <person name="Li X."/>
            <person name="Xing L."/>
            <person name="Huo D."/>
            <person name="Sun M."/>
            <person name="Wang L."/>
            <person name="Mercier A."/>
            <person name="Li F."/>
            <person name="Yang H."/>
            <person name="Xiang J."/>
        </authorList>
    </citation>
    <scope>NUCLEOTIDE SEQUENCE [LARGE SCALE GENOMIC DNA]</scope>
    <source>
        <strain evidence="1">Shaxun</strain>
        <tissue evidence="1">Muscle</tissue>
    </source>
</reference>
<dbReference type="GO" id="GO:0007508">
    <property type="term" value="P:larval heart development"/>
    <property type="evidence" value="ECO:0007669"/>
    <property type="project" value="TreeGrafter"/>
</dbReference>
<dbReference type="OrthoDB" id="416454at2759"/>
<evidence type="ECO:0008006" key="3">
    <source>
        <dbReference type="Google" id="ProtNLM"/>
    </source>
</evidence>
<dbReference type="Proteomes" id="UP000230750">
    <property type="component" value="Unassembled WGS sequence"/>
</dbReference>
<dbReference type="SUPFAM" id="SSF56219">
    <property type="entry name" value="DNase I-like"/>
    <property type="match status" value="1"/>
</dbReference>
<keyword evidence="2" id="KW-1185">Reference proteome</keyword>